<dbReference type="AlphaFoldDB" id="A0A4Y5YQP1"/>
<evidence type="ECO:0000313" key="5">
    <source>
        <dbReference type="Proteomes" id="UP000316125"/>
    </source>
</evidence>
<dbReference type="OrthoDB" id="213853at2"/>
<keyword evidence="1 2" id="KW-0238">DNA-binding</keyword>
<feature type="domain" description="OmpR/PhoB-type" evidence="3">
    <location>
        <begin position="144"/>
        <end position="237"/>
    </location>
</feature>
<dbReference type="InterPro" id="IPR036388">
    <property type="entry name" value="WH-like_DNA-bd_sf"/>
</dbReference>
<dbReference type="Pfam" id="PF00486">
    <property type="entry name" value="Trans_reg_C"/>
    <property type="match status" value="1"/>
</dbReference>
<proteinExistence type="predicted"/>
<dbReference type="Gene3D" id="1.10.10.10">
    <property type="entry name" value="Winged helix-like DNA-binding domain superfamily/Winged helix DNA-binding domain"/>
    <property type="match status" value="1"/>
</dbReference>
<dbReference type="PROSITE" id="PS51755">
    <property type="entry name" value="OMPR_PHOB"/>
    <property type="match status" value="1"/>
</dbReference>
<dbReference type="Gene3D" id="3.40.50.10090">
    <property type="match status" value="1"/>
</dbReference>
<dbReference type="SUPFAM" id="SSF46894">
    <property type="entry name" value="C-terminal effector domain of the bipartite response regulators"/>
    <property type="match status" value="1"/>
</dbReference>
<evidence type="ECO:0000259" key="3">
    <source>
        <dbReference type="PROSITE" id="PS51755"/>
    </source>
</evidence>
<sequence length="240" mass="24523">MTPARTLDSTLAGCAIVIADECSTGDLDVLLSSRGATVRRAVVPSPGAAHGLGPAAIHAARGEVDAVIIVSVSAAGSWVDAADRADALESVRRRAASGRLLLVSVGAGVADRLRDAELRTAVSEHEHPTSSADRVIEHFVRGGAPSLPTDAGLVEVRSGGVVVDGVFVPLSRSAVALIDALATAGGRVISRAELGAALPGPQRTPHAVEAAVARLREALGQRVLVHTVVKRGYRLAVTET</sequence>
<evidence type="ECO:0000256" key="1">
    <source>
        <dbReference type="ARBA" id="ARBA00023125"/>
    </source>
</evidence>
<dbReference type="GO" id="GO:0006355">
    <property type="term" value="P:regulation of DNA-templated transcription"/>
    <property type="evidence" value="ECO:0007669"/>
    <property type="project" value="InterPro"/>
</dbReference>
<dbReference type="InterPro" id="IPR016032">
    <property type="entry name" value="Sig_transdc_resp-reg_C-effctor"/>
</dbReference>
<evidence type="ECO:0000313" key="4">
    <source>
        <dbReference type="EMBL" id="QDE34908.1"/>
    </source>
</evidence>
<dbReference type="GO" id="GO:0003677">
    <property type="term" value="F:DNA binding"/>
    <property type="evidence" value="ECO:0007669"/>
    <property type="project" value="UniProtKB-UniRule"/>
</dbReference>
<organism evidence="4 5">
    <name type="scientific">Microbacterium foliorum</name>
    <dbReference type="NCBI Taxonomy" id="104336"/>
    <lineage>
        <taxon>Bacteria</taxon>
        <taxon>Bacillati</taxon>
        <taxon>Actinomycetota</taxon>
        <taxon>Actinomycetes</taxon>
        <taxon>Micrococcales</taxon>
        <taxon>Microbacteriaceae</taxon>
        <taxon>Microbacterium</taxon>
    </lineage>
</organism>
<name>A0A4Y5YQP1_9MICO</name>
<dbReference type="SMART" id="SM00862">
    <property type="entry name" value="Trans_reg_C"/>
    <property type="match status" value="1"/>
</dbReference>
<dbReference type="InterPro" id="IPR001867">
    <property type="entry name" value="OmpR/PhoB-type_DNA-bd"/>
</dbReference>
<feature type="DNA-binding region" description="OmpR/PhoB-type" evidence="2">
    <location>
        <begin position="144"/>
        <end position="237"/>
    </location>
</feature>
<dbReference type="Proteomes" id="UP000316125">
    <property type="component" value="Chromosome"/>
</dbReference>
<dbReference type="GO" id="GO:0004852">
    <property type="term" value="F:uroporphyrinogen-III synthase activity"/>
    <property type="evidence" value="ECO:0007669"/>
    <property type="project" value="InterPro"/>
</dbReference>
<dbReference type="GO" id="GO:0033014">
    <property type="term" value="P:tetrapyrrole biosynthetic process"/>
    <property type="evidence" value="ECO:0007669"/>
    <property type="project" value="InterPro"/>
</dbReference>
<protein>
    <recommendedName>
        <fullName evidence="3">OmpR/PhoB-type domain-containing protein</fullName>
    </recommendedName>
</protein>
<accession>A0A4Y5YQP1</accession>
<reference evidence="4 5" key="1">
    <citation type="submission" date="2019-06" db="EMBL/GenBank/DDBJ databases">
        <title>Complete genome of Microbacterium foliorum M2.</title>
        <authorList>
            <person name="Cao G."/>
        </authorList>
    </citation>
    <scope>NUCLEOTIDE SEQUENCE [LARGE SCALE GENOMIC DNA]</scope>
    <source>
        <strain evidence="4 5">M2</strain>
    </source>
</reference>
<dbReference type="InterPro" id="IPR036108">
    <property type="entry name" value="4pyrrol_syn_uPrphyn_synt_sf"/>
</dbReference>
<dbReference type="SUPFAM" id="SSF69618">
    <property type="entry name" value="HemD-like"/>
    <property type="match status" value="1"/>
</dbReference>
<dbReference type="EMBL" id="CP041040">
    <property type="protein sequence ID" value="QDE34908.1"/>
    <property type="molecule type" value="Genomic_DNA"/>
</dbReference>
<gene>
    <name evidence="4" type="ORF">FIV50_08960</name>
</gene>
<evidence type="ECO:0000256" key="2">
    <source>
        <dbReference type="PROSITE-ProRule" id="PRU01091"/>
    </source>
</evidence>
<dbReference type="RefSeq" id="WP_140037138.1">
    <property type="nucleotide sequence ID" value="NZ_CP041040.1"/>
</dbReference>
<dbReference type="GO" id="GO:0000160">
    <property type="term" value="P:phosphorelay signal transduction system"/>
    <property type="evidence" value="ECO:0007669"/>
    <property type="project" value="InterPro"/>
</dbReference>